<evidence type="ECO:0000259" key="5">
    <source>
        <dbReference type="Pfam" id="PF08242"/>
    </source>
</evidence>
<feature type="binding site" evidence="3 4">
    <location>
        <begin position="64"/>
        <end position="66"/>
    </location>
    <ligand>
        <name>S-adenosyl-L-methionine</name>
        <dbReference type="ChEBI" id="CHEBI:59789"/>
    </ligand>
</feature>
<dbReference type="SUPFAM" id="SSF53335">
    <property type="entry name" value="S-adenosyl-L-methionine-dependent methyltransferases"/>
    <property type="match status" value="1"/>
</dbReference>
<dbReference type="InterPro" id="IPR029063">
    <property type="entry name" value="SAM-dependent_MTases_sf"/>
</dbReference>
<accession>A0A2A5CIT8</accession>
<name>A0A2A5CIT8_9GAMM</name>
<dbReference type="InterPro" id="IPR005271">
    <property type="entry name" value="CmoA"/>
</dbReference>
<dbReference type="HAMAP" id="MF_01589">
    <property type="entry name" value="Cx_SAM_synthase"/>
    <property type="match status" value="1"/>
</dbReference>
<feature type="binding site" evidence="3 4">
    <location>
        <position position="133"/>
    </location>
    <ligand>
        <name>S-adenosyl-L-methionine</name>
        <dbReference type="ChEBI" id="CHEBI:59789"/>
    </ligand>
</feature>
<evidence type="ECO:0000313" key="6">
    <source>
        <dbReference type="EMBL" id="PCJ43438.1"/>
    </source>
</evidence>
<evidence type="ECO:0000256" key="2">
    <source>
        <dbReference type="ARBA" id="ARBA00022691"/>
    </source>
</evidence>
<comment type="subunit">
    <text evidence="3">Homodimer.</text>
</comment>
<dbReference type="CDD" id="cd02440">
    <property type="entry name" value="AdoMet_MTases"/>
    <property type="match status" value="1"/>
</dbReference>
<dbReference type="Gene3D" id="3.40.50.150">
    <property type="entry name" value="Vaccinia Virus protein VP39"/>
    <property type="match status" value="1"/>
</dbReference>
<evidence type="ECO:0000256" key="4">
    <source>
        <dbReference type="PIRSR" id="PIRSR006325-1"/>
    </source>
</evidence>
<dbReference type="GO" id="GO:0016743">
    <property type="term" value="F:carboxyl- or carbamoyltransferase activity"/>
    <property type="evidence" value="ECO:0007669"/>
    <property type="project" value="UniProtKB-UniRule"/>
</dbReference>
<evidence type="ECO:0000256" key="1">
    <source>
        <dbReference type="ARBA" id="ARBA00022679"/>
    </source>
</evidence>
<feature type="binding site" evidence="3 4">
    <location>
        <position position="39"/>
    </location>
    <ligand>
        <name>S-adenosyl-L-methionine</name>
        <dbReference type="ChEBI" id="CHEBI:59789"/>
    </ligand>
</feature>
<comment type="similarity">
    <text evidence="3">Belongs to the class I-like SAM-binding methyltransferase superfamily. Cx-SAM synthase family.</text>
</comment>
<dbReference type="PANTHER" id="PTHR43861">
    <property type="entry name" value="TRANS-ACONITATE 2-METHYLTRANSFERASE-RELATED"/>
    <property type="match status" value="1"/>
</dbReference>
<evidence type="ECO:0000256" key="3">
    <source>
        <dbReference type="HAMAP-Rule" id="MF_01589"/>
    </source>
</evidence>
<protein>
    <recommendedName>
        <fullName evidence="3">Carboxy-S-adenosyl-L-methionine synthase</fullName>
        <shortName evidence="3">Cx-SAM synthase</shortName>
        <ecNumber evidence="3">2.1.3.-</ecNumber>
    </recommendedName>
</protein>
<feature type="binding site" evidence="3 4">
    <location>
        <begin position="88"/>
        <end position="89"/>
    </location>
    <ligand>
        <name>S-adenosyl-L-methionine</name>
        <dbReference type="ChEBI" id="CHEBI:59789"/>
    </ligand>
</feature>
<sequence length="243" mass="27559">MSSAKDNIFLYDDALVDFVFDDKVASVFTDMVNRSVPGYALIVRMISVLAEQYARKNTRLYDLGCSLGAVTFLLQQLKLDNCSIVAVDNSSAMIKRCQESLALNLTTEALPVELRCEDIQQTELSNASVVVLNFTLQFIAPEQRDNIIQKIYDALVPGGILIISEKIIFTENEKNKLFIDLYHQFKKANGYSELEISRKRSALENILMPETIAQHNERIKAVGFTLFEPWFQCFNFASMFAVK</sequence>
<dbReference type="EC" id="2.1.3.-" evidence="3"/>
<dbReference type="InterPro" id="IPR013217">
    <property type="entry name" value="Methyltransf_12"/>
</dbReference>
<comment type="caution">
    <text evidence="6">The sequence shown here is derived from an EMBL/GenBank/DDBJ whole genome shotgun (WGS) entry which is preliminary data.</text>
</comment>
<dbReference type="PANTHER" id="PTHR43861:SF2">
    <property type="entry name" value="CARBOXY-S-ADENOSYL-L-METHIONINE SYNTHASE"/>
    <property type="match status" value="1"/>
</dbReference>
<gene>
    <name evidence="3 6" type="primary">cmoA</name>
    <name evidence="6" type="ORF">COA71_00765</name>
</gene>
<feature type="binding site" evidence="3">
    <location>
        <position position="200"/>
    </location>
    <ligand>
        <name>S-adenosyl-L-methionine</name>
        <dbReference type="ChEBI" id="CHEBI:59789"/>
    </ligand>
</feature>
<dbReference type="AlphaFoldDB" id="A0A2A5CIT8"/>
<dbReference type="Proteomes" id="UP000228987">
    <property type="component" value="Unassembled WGS sequence"/>
</dbReference>
<evidence type="ECO:0000313" key="7">
    <source>
        <dbReference type="Proteomes" id="UP000228987"/>
    </source>
</evidence>
<comment type="function">
    <text evidence="3">Catalyzes the conversion of S-adenosyl-L-methionine (SAM) to carboxy-S-adenosyl-L-methionine (Cx-SAM).</text>
</comment>
<keyword evidence="1 3" id="KW-0808">Transferase</keyword>
<proteinExistence type="inferred from homology"/>
<dbReference type="Pfam" id="PF08242">
    <property type="entry name" value="Methyltransf_12"/>
    <property type="match status" value="1"/>
</dbReference>
<feature type="binding site" evidence="3 4">
    <location>
        <begin position="118"/>
        <end position="119"/>
    </location>
    <ligand>
        <name>S-adenosyl-L-methionine</name>
        <dbReference type="ChEBI" id="CHEBI:59789"/>
    </ligand>
</feature>
<dbReference type="NCBIfam" id="TIGR00740">
    <property type="entry name" value="carboxy-S-adenosyl-L-methionine synthase CmoA"/>
    <property type="match status" value="1"/>
</dbReference>
<dbReference type="EMBL" id="NVWI01000001">
    <property type="protein sequence ID" value="PCJ43438.1"/>
    <property type="molecule type" value="Genomic_DNA"/>
</dbReference>
<comment type="catalytic activity">
    <reaction evidence="3">
        <text>prephenate + S-adenosyl-L-methionine = carboxy-S-adenosyl-L-methionine + 3-phenylpyruvate + H2O</text>
        <dbReference type="Rhea" id="RHEA:51692"/>
        <dbReference type="ChEBI" id="CHEBI:15377"/>
        <dbReference type="ChEBI" id="CHEBI:18005"/>
        <dbReference type="ChEBI" id="CHEBI:29934"/>
        <dbReference type="ChEBI" id="CHEBI:59789"/>
        <dbReference type="ChEBI" id="CHEBI:134278"/>
    </reaction>
</comment>
<organism evidence="6 7">
    <name type="scientific">SAR86 cluster bacterium</name>
    <dbReference type="NCBI Taxonomy" id="2030880"/>
    <lineage>
        <taxon>Bacteria</taxon>
        <taxon>Pseudomonadati</taxon>
        <taxon>Pseudomonadota</taxon>
        <taxon>Gammaproteobacteria</taxon>
        <taxon>SAR86 cluster</taxon>
    </lineage>
</organism>
<feature type="domain" description="Methyltransferase type 12" evidence="5">
    <location>
        <begin position="62"/>
        <end position="161"/>
    </location>
</feature>
<keyword evidence="2 3" id="KW-0949">S-adenosyl-L-methionine</keyword>
<dbReference type="PIRSF" id="PIRSF006325">
    <property type="entry name" value="MeTrfase_bac"/>
    <property type="match status" value="1"/>
</dbReference>
<dbReference type="GO" id="GO:1904047">
    <property type="term" value="F:S-adenosyl-L-methionine binding"/>
    <property type="evidence" value="ECO:0007669"/>
    <property type="project" value="UniProtKB-UniRule"/>
</dbReference>
<reference evidence="7" key="1">
    <citation type="submission" date="2017-08" db="EMBL/GenBank/DDBJ databases">
        <title>A dynamic microbial community with high functional redundancy inhabits the cold, oxic subseafloor aquifer.</title>
        <authorList>
            <person name="Tully B.J."/>
            <person name="Wheat C.G."/>
            <person name="Glazer B.T."/>
            <person name="Huber J.A."/>
        </authorList>
    </citation>
    <scope>NUCLEOTIDE SEQUENCE [LARGE SCALE GENOMIC DNA]</scope>
</reference>
<dbReference type="GO" id="GO:0002098">
    <property type="term" value="P:tRNA wobble uridine modification"/>
    <property type="evidence" value="ECO:0007669"/>
    <property type="project" value="InterPro"/>
</dbReference>